<dbReference type="PANTHER" id="PTHR45036:SF1">
    <property type="entry name" value="METHYLTRANSFERASE LIKE 7A"/>
    <property type="match status" value="1"/>
</dbReference>
<accession>S8AE40</accession>
<keyword evidence="1" id="KW-0812">Transmembrane</keyword>
<dbReference type="HOGENOM" id="CLU_037990_6_1_1"/>
<sequence>MPLGLDMTLLKSMVLAPVLLSMGIASLPLAAISLILRGEPFAVFNKNKLSEANFTLIWRLIGKPSGDDFKFSQQTISQAYGIVLDLGPGTGFTVCHFDRSKTTKIFGIEPNKNFHPALKKAVEEAGLADIYTIIGTGVEDAETLKSFGIEEGSIDSIVACKVLCSVPKPKEMAKQLYKLLVPGGQMLVYEHVKAKGGLSVFIQDLSNIIWPFLMGGCELQRPTEAYLYGAGDWEVKDLKPAEGFNGSEFITFTHGKLVKAKL</sequence>
<proteinExistence type="predicted"/>
<dbReference type="InterPro" id="IPR013216">
    <property type="entry name" value="Methyltransf_11"/>
</dbReference>
<evidence type="ECO:0000259" key="2">
    <source>
        <dbReference type="Pfam" id="PF08241"/>
    </source>
</evidence>
<evidence type="ECO:0000313" key="3">
    <source>
        <dbReference type="EMBL" id="EPS39336.1"/>
    </source>
</evidence>
<dbReference type="EMBL" id="AQGS01000474">
    <property type="protein sequence ID" value="EPS39336.1"/>
    <property type="molecule type" value="Genomic_DNA"/>
</dbReference>
<reference evidence="3 4" key="1">
    <citation type="journal article" date="2013" name="PLoS Genet.">
        <title>Genomic mechanisms accounting for the adaptation to parasitism in nematode-trapping fungi.</title>
        <authorList>
            <person name="Meerupati T."/>
            <person name="Andersson K.M."/>
            <person name="Friman E."/>
            <person name="Kumar D."/>
            <person name="Tunlid A."/>
            <person name="Ahren D."/>
        </authorList>
    </citation>
    <scope>NUCLEOTIDE SEQUENCE [LARGE SCALE GENOMIC DNA]</scope>
    <source>
        <strain evidence="3 4">CBS 200.50</strain>
    </source>
</reference>
<keyword evidence="1" id="KW-0472">Membrane</keyword>
<evidence type="ECO:0000313" key="4">
    <source>
        <dbReference type="Proteomes" id="UP000015100"/>
    </source>
</evidence>
<evidence type="ECO:0000256" key="1">
    <source>
        <dbReference type="SAM" id="Phobius"/>
    </source>
</evidence>
<protein>
    <recommendedName>
        <fullName evidence="2">Methyltransferase type 11 domain-containing protein</fullName>
    </recommendedName>
</protein>
<dbReference type="STRING" id="1284197.S8AE40"/>
<dbReference type="GO" id="GO:0008757">
    <property type="term" value="F:S-adenosylmethionine-dependent methyltransferase activity"/>
    <property type="evidence" value="ECO:0007669"/>
    <property type="project" value="InterPro"/>
</dbReference>
<dbReference type="OrthoDB" id="540004at2759"/>
<organism evidence="3 4">
    <name type="scientific">Dactylellina haptotyla (strain CBS 200.50)</name>
    <name type="common">Nematode-trapping fungus</name>
    <name type="synonym">Monacrosporium haptotylum</name>
    <dbReference type="NCBI Taxonomy" id="1284197"/>
    <lineage>
        <taxon>Eukaryota</taxon>
        <taxon>Fungi</taxon>
        <taxon>Dikarya</taxon>
        <taxon>Ascomycota</taxon>
        <taxon>Pezizomycotina</taxon>
        <taxon>Orbiliomycetes</taxon>
        <taxon>Orbiliales</taxon>
        <taxon>Orbiliaceae</taxon>
        <taxon>Dactylellina</taxon>
    </lineage>
</organism>
<feature type="transmembrane region" description="Helical" evidence="1">
    <location>
        <begin position="12"/>
        <end position="36"/>
    </location>
</feature>
<dbReference type="CDD" id="cd02440">
    <property type="entry name" value="AdoMet_MTases"/>
    <property type="match status" value="1"/>
</dbReference>
<keyword evidence="1" id="KW-1133">Transmembrane helix</keyword>
<comment type="caution">
    <text evidence="3">The sequence shown here is derived from an EMBL/GenBank/DDBJ whole genome shotgun (WGS) entry which is preliminary data.</text>
</comment>
<keyword evidence="4" id="KW-1185">Reference proteome</keyword>
<gene>
    <name evidence="3" type="ORF">H072_6865</name>
</gene>
<reference evidence="4" key="2">
    <citation type="submission" date="2013-04" db="EMBL/GenBank/DDBJ databases">
        <title>Genomic mechanisms accounting for the adaptation to parasitism in nematode-trapping fungi.</title>
        <authorList>
            <person name="Ahren D.G."/>
        </authorList>
    </citation>
    <scope>NUCLEOTIDE SEQUENCE [LARGE SCALE GENOMIC DNA]</scope>
    <source>
        <strain evidence="4">CBS 200.50</strain>
    </source>
</reference>
<name>S8AE40_DACHA</name>
<dbReference type="OMA" id="VWEHGAS"/>
<feature type="domain" description="Methyltransferase type 11" evidence="2">
    <location>
        <begin position="84"/>
        <end position="187"/>
    </location>
</feature>
<dbReference type="Pfam" id="PF08241">
    <property type="entry name" value="Methyltransf_11"/>
    <property type="match status" value="1"/>
</dbReference>
<dbReference type="AlphaFoldDB" id="S8AE40"/>
<dbReference type="Proteomes" id="UP000015100">
    <property type="component" value="Unassembled WGS sequence"/>
</dbReference>
<dbReference type="SUPFAM" id="SSF53335">
    <property type="entry name" value="S-adenosyl-L-methionine-dependent methyltransferases"/>
    <property type="match status" value="1"/>
</dbReference>
<dbReference type="eggNOG" id="KOG4300">
    <property type="taxonomic scope" value="Eukaryota"/>
</dbReference>
<dbReference type="Gene3D" id="3.40.50.150">
    <property type="entry name" value="Vaccinia Virus protein VP39"/>
    <property type="match status" value="1"/>
</dbReference>
<dbReference type="PANTHER" id="PTHR45036">
    <property type="entry name" value="METHYLTRANSFERASE LIKE 7B"/>
    <property type="match status" value="1"/>
</dbReference>
<dbReference type="InterPro" id="IPR052356">
    <property type="entry name" value="Thiol_S-MT"/>
</dbReference>
<dbReference type="InterPro" id="IPR029063">
    <property type="entry name" value="SAM-dependent_MTases_sf"/>
</dbReference>